<evidence type="ECO:0000313" key="2">
    <source>
        <dbReference type="EMBL" id="KAJ0396341.1"/>
    </source>
</evidence>
<dbReference type="CDD" id="cd22771">
    <property type="entry name" value="OTU_plant_OTU7-like"/>
    <property type="match status" value="2"/>
</dbReference>
<dbReference type="Proteomes" id="UP001209570">
    <property type="component" value="Unassembled WGS sequence"/>
</dbReference>
<organism evidence="2 3">
    <name type="scientific">Pythium insidiosum</name>
    <name type="common">Pythiosis disease agent</name>
    <dbReference type="NCBI Taxonomy" id="114742"/>
    <lineage>
        <taxon>Eukaryota</taxon>
        <taxon>Sar</taxon>
        <taxon>Stramenopiles</taxon>
        <taxon>Oomycota</taxon>
        <taxon>Peronosporomycetes</taxon>
        <taxon>Pythiales</taxon>
        <taxon>Pythiaceae</taxon>
        <taxon>Pythium</taxon>
    </lineage>
</organism>
<reference evidence="2" key="1">
    <citation type="submission" date="2021-12" db="EMBL/GenBank/DDBJ databases">
        <title>Prjna785345.</title>
        <authorList>
            <person name="Rujirawat T."/>
            <person name="Krajaejun T."/>
        </authorList>
    </citation>
    <scope>NUCLEOTIDE SEQUENCE</scope>
    <source>
        <strain evidence="2">Pi057C3</strain>
    </source>
</reference>
<dbReference type="SUPFAM" id="SSF54001">
    <property type="entry name" value="Cysteine proteinases"/>
    <property type="match status" value="2"/>
</dbReference>
<dbReference type="PANTHER" id="PTHR12419:SF7">
    <property type="entry name" value="OTU DOMAIN-CONTAINING PROTEIN 3"/>
    <property type="match status" value="1"/>
</dbReference>
<protein>
    <recommendedName>
        <fullName evidence="1">OTU domain-containing protein</fullName>
    </recommendedName>
</protein>
<dbReference type="GO" id="GO:0004843">
    <property type="term" value="F:cysteine-type deubiquitinase activity"/>
    <property type="evidence" value="ECO:0007669"/>
    <property type="project" value="TreeGrafter"/>
</dbReference>
<dbReference type="Gene3D" id="3.90.70.80">
    <property type="match status" value="2"/>
</dbReference>
<accession>A0AAD5Q4J1</accession>
<keyword evidence="3" id="KW-1185">Reference proteome</keyword>
<dbReference type="EMBL" id="JAKCXM010000299">
    <property type="protein sequence ID" value="KAJ0396341.1"/>
    <property type="molecule type" value="Genomic_DNA"/>
</dbReference>
<dbReference type="Pfam" id="PF02338">
    <property type="entry name" value="OTU"/>
    <property type="match status" value="2"/>
</dbReference>
<gene>
    <name evidence="2" type="ORF">P43SY_008642</name>
</gene>
<evidence type="ECO:0000259" key="1">
    <source>
        <dbReference type="PROSITE" id="PS50802"/>
    </source>
</evidence>
<dbReference type="InterPro" id="IPR003323">
    <property type="entry name" value="OTU_dom"/>
</dbReference>
<feature type="domain" description="OTU" evidence="1">
    <location>
        <begin position="64"/>
        <end position="206"/>
    </location>
</feature>
<name>A0AAD5Q4J1_PYTIN</name>
<dbReference type="AlphaFoldDB" id="A0AAD5Q4J1"/>
<proteinExistence type="predicted"/>
<dbReference type="PANTHER" id="PTHR12419">
    <property type="entry name" value="OTU DOMAIN CONTAINING PROTEIN"/>
    <property type="match status" value="1"/>
</dbReference>
<feature type="domain" description="OTU" evidence="1">
    <location>
        <begin position="417"/>
        <end position="555"/>
    </location>
</feature>
<dbReference type="InterPro" id="IPR050704">
    <property type="entry name" value="Peptidase_C85-like"/>
</dbReference>
<dbReference type="GO" id="GO:0016579">
    <property type="term" value="P:protein deubiquitination"/>
    <property type="evidence" value="ECO:0007669"/>
    <property type="project" value="TreeGrafter"/>
</dbReference>
<sequence>MAKGKSSGIKKSGKAARANADKATTASAAAAATAPNKGKRGLKFNAADADSVKVMRKRLAAIGCKLHEVDADGNCLFRYAVPWAVGVLGALTSVLHRALGDQLYGDQQQHGEIRKRVVDYIESKRDDFEPFMEDEEKFENYCRRMREDSTWGGNQEIYAAARLFTVYIVIHQEDTRVVIECDTHKPSRVLHLAYHGSDHYDSVRSLRDADTNAPPIEIALEVDGFRPQELAQFSAATRHGGHRSERLSESSAPVSNSAMVEFCSTVDTCDSTRASEPPTSARIKTKFHWFSSSRGSLSDDTERVSLDETLPIKRRPSDRLYAQLKSVGRRFSLTSSSDSDTTDCSSRASLASLTSVTDDGVTRQIAHRQDTVPATPVSLRSPRIEFETRSLLHEVMRFDQCWQDDAQVEQHFARLEWRLVHVQADGNCLFRALCDQFYGTEAFHTEIRQRIADFLEREKSFFQPFVEHEQLHAFEPIAAYCARMRNDGEWGGNPELFAAAQLFGVPIIVHQGPTSRIRISDIESDISVTGSDPTSEKNALHLVFRADHYDSVHDDCSSATQPQEESHRTRWWVSDVTRHSVVAQELLEGIVRRPKPRKRVLFLGEELRAETVEIPDVSVHLPRIQVL</sequence>
<comment type="caution">
    <text evidence="2">The sequence shown here is derived from an EMBL/GenBank/DDBJ whole genome shotgun (WGS) entry which is preliminary data.</text>
</comment>
<evidence type="ECO:0000313" key="3">
    <source>
        <dbReference type="Proteomes" id="UP001209570"/>
    </source>
</evidence>
<dbReference type="InterPro" id="IPR038765">
    <property type="entry name" value="Papain-like_cys_pep_sf"/>
</dbReference>
<dbReference type="PROSITE" id="PS50802">
    <property type="entry name" value="OTU"/>
    <property type="match status" value="2"/>
</dbReference>